<keyword evidence="7" id="KW-1185">Reference proteome</keyword>
<dbReference type="SUPFAM" id="SSF57783">
    <property type="entry name" value="Zinc beta-ribbon"/>
    <property type="match status" value="1"/>
</dbReference>
<dbReference type="Pfam" id="PF01807">
    <property type="entry name" value="Zn_ribbon_DnaG"/>
    <property type="match status" value="1"/>
</dbReference>
<protein>
    <submittedName>
        <fullName evidence="6">DNA primase</fullName>
    </submittedName>
</protein>
<dbReference type="GO" id="GO:0005737">
    <property type="term" value="C:cytoplasm"/>
    <property type="evidence" value="ECO:0007669"/>
    <property type="project" value="TreeGrafter"/>
</dbReference>
<dbReference type="AlphaFoldDB" id="A0A328UHS2"/>
<sequence length="206" mass="23788">MNLFETVKSAVTVKQAAEHYGCKVNRGDMICCPFHVDRHPSMKLNERYFYCFGCGVTGDVIDFVARLFGLSSYEAVKKLAYDFGIDPDKPPAAMALPKRERPLLRAYRQEEVRCLRVLCDYLHLLESWKVQYTPKTPEDVLDDRFVETCQMLDYVEYLADLLIAAELEQRVKIVEMLNKDGLIAGLEERLEKLKKEEVTHEEKQAA</sequence>
<dbReference type="EMBL" id="QLYR01000001">
    <property type="protein sequence ID" value="RAQ30681.1"/>
    <property type="molecule type" value="Genomic_DNA"/>
</dbReference>
<evidence type="ECO:0000256" key="4">
    <source>
        <dbReference type="SAM" id="Coils"/>
    </source>
</evidence>
<dbReference type="Proteomes" id="UP000249377">
    <property type="component" value="Unassembled WGS sequence"/>
</dbReference>
<evidence type="ECO:0000313" key="7">
    <source>
        <dbReference type="Proteomes" id="UP000249377"/>
    </source>
</evidence>
<dbReference type="SMART" id="SM00400">
    <property type="entry name" value="ZnF_CHCC"/>
    <property type="match status" value="1"/>
</dbReference>
<dbReference type="GO" id="GO:0003677">
    <property type="term" value="F:DNA binding"/>
    <property type="evidence" value="ECO:0007669"/>
    <property type="project" value="InterPro"/>
</dbReference>
<dbReference type="RefSeq" id="WP_112331876.1">
    <property type="nucleotide sequence ID" value="NZ_QLYR01000001.1"/>
</dbReference>
<evidence type="ECO:0000313" key="6">
    <source>
        <dbReference type="EMBL" id="RAQ30681.1"/>
    </source>
</evidence>
<dbReference type="InterPro" id="IPR002694">
    <property type="entry name" value="Znf_CHC2"/>
</dbReference>
<evidence type="ECO:0000256" key="1">
    <source>
        <dbReference type="ARBA" id="ARBA00022723"/>
    </source>
</evidence>
<evidence type="ECO:0000259" key="5">
    <source>
        <dbReference type="SMART" id="SM00400"/>
    </source>
</evidence>
<dbReference type="InterPro" id="IPR050219">
    <property type="entry name" value="DnaG_primase"/>
</dbReference>
<keyword evidence="2" id="KW-0863">Zinc-finger</keyword>
<accession>A0A328UHS2</accession>
<feature type="domain" description="Zinc finger CHC2-type" evidence="5">
    <location>
        <begin position="31"/>
        <end position="80"/>
    </location>
</feature>
<dbReference type="InterPro" id="IPR036977">
    <property type="entry name" value="DNA_primase_Znf_CHC2"/>
</dbReference>
<dbReference type="Gene3D" id="3.90.580.10">
    <property type="entry name" value="Zinc finger, CHC2-type domain"/>
    <property type="match status" value="1"/>
</dbReference>
<gene>
    <name evidence="6" type="ORF">DPQ25_04145</name>
</gene>
<dbReference type="PANTHER" id="PTHR30313:SF2">
    <property type="entry name" value="DNA PRIMASE"/>
    <property type="match status" value="1"/>
</dbReference>
<name>A0A328UHS2_9FIRM</name>
<evidence type="ECO:0000256" key="2">
    <source>
        <dbReference type="ARBA" id="ARBA00022771"/>
    </source>
</evidence>
<dbReference type="GO" id="GO:0006269">
    <property type="term" value="P:DNA replication, synthesis of primer"/>
    <property type="evidence" value="ECO:0007669"/>
    <property type="project" value="TreeGrafter"/>
</dbReference>
<feature type="coiled-coil region" evidence="4">
    <location>
        <begin position="176"/>
        <end position="203"/>
    </location>
</feature>
<dbReference type="PANTHER" id="PTHR30313">
    <property type="entry name" value="DNA PRIMASE"/>
    <property type="match status" value="1"/>
</dbReference>
<dbReference type="GO" id="GO:0003899">
    <property type="term" value="F:DNA-directed RNA polymerase activity"/>
    <property type="evidence" value="ECO:0007669"/>
    <property type="project" value="InterPro"/>
</dbReference>
<proteinExistence type="predicted"/>
<evidence type="ECO:0000256" key="3">
    <source>
        <dbReference type="ARBA" id="ARBA00022833"/>
    </source>
</evidence>
<dbReference type="GO" id="GO:0008270">
    <property type="term" value="F:zinc ion binding"/>
    <property type="evidence" value="ECO:0007669"/>
    <property type="project" value="UniProtKB-KW"/>
</dbReference>
<reference evidence="6 7" key="1">
    <citation type="submission" date="2018-06" db="EMBL/GenBank/DDBJ databases">
        <title>Noncontiguous genome sequence of Ruminococcaceae bacterium ASD2818.</title>
        <authorList>
            <person name="Chaplin A.V."/>
            <person name="Sokolova S.R."/>
            <person name="Kochetkova T.O."/>
            <person name="Goltsov A.Y."/>
            <person name="Trofimov D.Y."/>
            <person name="Efimov B.A."/>
        </authorList>
    </citation>
    <scope>NUCLEOTIDE SEQUENCE [LARGE SCALE GENOMIC DNA]</scope>
    <source>
        <strain evidence="6 7">ASD2818</strain>
    </source>
</reference>
<keyword evidence="1" id="KW-0479">Metal-binding</keyword>
<keyword evidence="3" id="KW-0862">Zinc</keyword>
<keyword evidence="4" id="KW-0175">Coiled coil</keyword>
<organism evidence="6 7">
    <name type="scientific">Hydrogeniiclostridium mannosilyticum</name>
    <dbReference type="NCBI Taxonomy" id="2764322"/>
    <lineage>
        <taxon>Bacteria</taxon>
        <taxon>Bacillati</taxon>
        <taxon>Bacillota</taxon>
        <taxon>Clostridia</taxon>
        <taxon>Eubacteriales</taxon>
        <taxon>Acutalibacteraceae</taxon>
        <taxon>Hydrogeniiclostridium</taxon>
    </lineage>
</organism>
<comment type="caution">
    <text evidence="6">The sequence shown here is derived from an EMBL/GenBank/DDBJ whole genome shotgun (WGS) entry which is preliminary data.</text>
</comment>